<evidence type="ECO:0000256" key="1">
    <source>
        <dbReference type="SAM" id="Phobius"/>
    </source>
</evidence>
<accession>A0A5A9GPF5</accession>
<feature type="transmembrane region" description="Helical" evidence="1">
    <location>
        <begin position="53"/>
        <end position="79"/>
    </location>
</feature>
<feature type="transmembrane region" description="Helical" evidence="1">
    <location>
        <begin position="86"/>
        <end position="103"/>
    </location>
</feature>
<sequence length="105" mass="10055">MTPAMTVARCIRRLTVAAALAATAISVEAAAAPPAPPPPPETPLVAQILPVAAGALVGTAVGFFIVPVLVPSVAVVATAGPPTSPMFGAIGAGLGALIGVTQAPK</sequence>
<gene>
    <name evidence="3" type="ORF">FZ942_16230</name>
</gene>
<evidence type="ECO:0000313" key="4">
    <source>
        <dbReference type="Proteomes" id="UP000324927"/>
    </source>
</evidence>
<proteinExistence type="predicted"/>
<name>A0A5A9GPF5_AZOLI</name>
<protein>
    <submittedName>
        <fullName evidence="3">Uncharacterized protein</fullName>
    </submittedName>
</protein>
<keyword evidence="1" id="KW-0472">Membrane</keyword>
<organism evidence="3 4">
    <name type="scientific">Azospirillum lipoferum</name>
    <dbReference type="NCBI Taxonomy" id="193"/>
    <lineage>
        <taxon>Bacteria</taxon>
        <taxon>Pseudomonadati</taxon>
        <taxon>Pseudomonadota</taxon>
        <taxon>Alphaproteobacteria</taxon>
        <taxon>Rhodospirillales</taxon>
        <taxon>Azospirillaceae</taxon>
        <taxon>Azospirillum</taxon>
    </lineage>
</organism>
<keyword evidence="2" id="KW-0732">Signal</keyword>
<evidence type="ECO:0000256" key="2">
    <source>
        <dbReference type="SAM" id="SignalP"/>
    </source>
</evidence>
<feature type="chain" id="PRO_5022717658" evidence="2">
    <location>
        <begin position="30"/>
        <end position="105"/>
    </location>
</feature>
<reference evidence="3 4" key="1">
    <citation type="submission" date="2019-08" db="EMBL/GenBank/DDBJ databases">
        <authorList>
            <person name="Grouzdev D."/>
            <person name="Tikhonova E."/>
            <person name="Kravchenko I."/>
        </authorList>
    </citation>
    <scope>NUCLEOTIDE SEQUENCE [LARGE SCALE GENOMIC DNA]</scope>
    <source>
        <strain evidence="3 4">59b</strain>
    </source>
</reference>
<dbReference type="RefSeq" id="WP_149232131.1">
    <property type="nucleotide sequence ID" value="NZ_JALJXJ010000007.1"/>
</dbReference>
<dbReference type="Proteomes" id="UP000324927">
    <property type="component" value="Unassembled WGS sequence"/>
</dbReference>
<keyword evidence="1" id="KW-0812">Transmembrane</keyword>
<dbReference type="AlphaFoldDB" id="A0A5A9GPF5"/>
<dbReference type="EMBL" id="VTTN01000006">
    <property type="protein sequence ID" value="KAA0595189.1"/>
    <property type="molecule type" value="Genomic_DNA"/>
</dbReference>
<keyword evidence="1" id="KW-1133">Transmembrane helix</keyword>
<feature type="signal peptide" evidence="2">
    <location>
        <begin position="1"/>
        <end position="29"/>
    </location>
</feature>
<keyword evidence="4" id="KW-1185">Reference proteome</keyword>
<comment type="caution">
    <text evidence="3">The sequence shown here is derived from an EMBL/GenBank/DDBJ whole genome shotgun (WGS) entry which is preliminary data.</text>
</comment>
<evidence type="ECO:0000313" key="3">
    <source>
        <dbReference type="EMBL" id="KAA0595189.1"/>
    </source>
</evidence>